<dbReference type="Pfam" id="PF02870">
    <property type="entry name" value="Methyltransf_1N"/>
    <property type="match status" value="1"/>
</dbReference>
<dbReference type="InterPro" id="IPR036217">
    <property type="entry name" value="MethylDNA_cys_MeTrfase_DNAb"/>
</dbReference>
<reference evidence="11 12" key="1">
    <citation type="journal article" date="2019" name="Int. J. Syst. Evol. Microbiol.">
        <title>The Global Catalogue of Microorganisms (GCM) 10K type strain sequencing project: providing services to taxonomists for standard genome sequencing and annotation.</title>
        <authorList>
            <consortium name="The Broad Institute Genomics Platform"/>
            <consortium name="The Broad Institute Genome Sequencing Center for Infectious Disease"/>
            <person name="Wu L."/>
            <person name="Ma J."/>
        </authorList>
    </citation>
    <scope>NUCLEOTIDE SEQUENCE [LARGE SCALE GENOMIC DNA]</scope>
    <source>
        <strain evidence="11 12">JCM 1405</strain>
    </source>
</reference>
<evidence type="ECO:0000256" key="7">
    <source>
        <dbReference type="ARBA" id="ARBA00049348"/>
    </source>
</evidence>
<feature type="domain" description="Methylguanine DNA methyltransferase ribonuclease-like" evidence="10">
    <location>
        <begin position="3"/>
        <end position="62"/>
    </location>
</feature>
<comment type="similarity">
    <text evidence="8">Belongs to the MGMT family.</text>
</comment>
<dbReference type="InterPro" id="IPR008332">
    <property type="entry name" value="MethylG_MeTrfase_N"/>
</dbReference>
<evidence type="ECO:0000256" key="5">
    <source>
        <dbReference type="ARBA" id="ARBA00022763"/>
    </source>
</evidence>
<feature type="active site" description="Nucleophile; methyl group acceptor" evidence="8">
    <location>
        <position position="120"/>
    </location>
</feature>
<dbReference type="HAMAP" id="MF_00772">
    <property type="entry name" value="OGT"/>
    <property type="match status" value="1"/>
</dbReference>
<protein>
    <recommendedName>
        <fullName evidence="8">Methylated-DNA--protein-cysteine methyltransferase</fullName>
        <ecNumber evidence="8">2.1.1.63</ecNumber>
    </recommendedName>
    <alternativeName>
        <fullName evidence="8">6-O-methylguanine-DNA methyltransferase</fullName>
        <shortName evidence="8">MGMT</shortName>
    </alternativeName>
    <alternativeName>
        <fullName evidence="8">O-6-methylguanine-DNA-alkyltransferase</fullName>
    </alternativeName>
</protein>
<dbReference type="PANTHER" id="PTHR10815">
    <property type="entry name" value="METHYLATED-DNA--PROTEIN-CYSTEINE METHYLTRANSFERASE"/>
    <property type="match status" value="1"/>
</dbReference>
<organism evidence="11 12">
    <name type="scientific">Clostridium malenominatum</name>
    <dbReference type="NCBI Taxonomy" id="1539"/>
    <lineage>
        <taxon>Bacteria</taxon>
        <taxon>Bacillati</taxon>
        <taxon>Bacillota</taxon>
        <taxon>Clostridia</taxon>
        <taxon>Eubacteriales</taxon>
        <taxon>Clostridiaceae</taxon>
        <taxon>Clostridium</taxon>
    </lineage>
</organism>
<name>A0ABN1J298_9CLOT</name>
<keyword evidence="5 8" id="KW-0227">DNA damage</keyword>
<dbReference type="PROSITE" id="PS00374">
    <property type="entry name" value="MGMT"/>
    <property type="match status" value="1"/>
</dbReference>
<dbReference type="NCBIfam" id="TIGR00589">
    <property type="entry name" value="ogt"/>
    <property type="match status" value="1"/>
</dbReference>
<dbReference type="RefSeq" id="WP_343769790.1">
    <property type="nucleotide sequence ID" value="NZ_BAAACF010000002.1"/>
</dbReference>
<dbReference type="PANTHER" id="PTHR10815:SF13">
    <property type="entry name" value="METHYLATED-DNA--PROTEIN-CYSTEINE METHYLTRANSFERASE"/>
    <property type="match status" value="1"/>
</dbReference>
<feature type="domain" description="Methylated-DNA-[protein]-cysteine S-methyltransferase DNA binding" evidence="9">
    <location>
        <begin position="70"/>
        <end position="148"/>
    </location>
</feature>
<dbReference type="InterPro" id="IPR036388">
    <property type="entry name" value="WH-like_DNA-bd_sf"/>
</dbReference>
<dbReference type="CDD" id="cd06445">
    <property type="entry name" value="ATase"/>
    <property type="match status" value="1"/>
</dbReference>
<dbReference type="SUPFAM" id="SSF53155">
    <property type="entry name" value="Methylated DNA-protein cysteine methyltransferase domain"/>
    <property type="match status" value="1"/>
</dbReference>
<keyword evidence="3 8" id="KW-0489">Methyltransferase</keyword>
<comment type="catalytic activity">
    <reaction evidence="7 8">
        <text>a 6-O-methyl-2'-deoxyguanosine in DNA + L-cysteinyl-[protein] = S-methyl-L-cysteinyl-[protein] + a 2'-deoxyguanosine in DNA</text>
        <dbReference type="Rhea" id="RHEA:24000"/>
        <dbReference type="Rhea" id="RHEA-COMP:10131"/>
        <dbReference type="Rhea" id="RHEA-COMP:10132"/>
        <dbReference type="Rhea" id="RHEA-COMP:11367"/>
        <dbReference type="Rhea" id="RHEA-COMP:11368"/>
        <dbReference type="ChEBI" id="CHEBI:29950"/>
        <dbReference type="ChEBI" id="CHEBI:82612"/>
        <dbReference type="ChEBI" id="CHEBI:85445"/>
        <dbReference type="ChEBI" id="CHEBI:85448"/>
        <dbReference type="EC" id="2.1.1.63"/>
    </reaction>
</comment>
<gene>
    <name evidence="11" type="ORF">GCM10008905_22760</name>
</gene>
<dbReference type="Proteomes" id="UP001500339">
    <property type="component" value="Unassembled WGS sequence"/>
</dbReference>
<keyword evidence="2 8" id="KW-0963">Cytoplasm</keyword>
<evidence type="ECO:0000256" key="8">
    <source>
        <dbReference type="HAMAP-Rule" id="MF_00772"/>
    </source>
</evidence>
<sequence>MNTGYYKSPIGVIELIYEDDYLLGLNFVNEDKNLTNEDEFFKKCSNELDEYFLGARKTFSINCKLNGTVFQKKVWQSLLKIPYGRTCSYKDIALNIENPKAVRAVGGANNKNKISIVIPCHRVIGSNGSLVGYGGDLWRKEWLLAHEKKYLDK</sequence>
<accession>A0ABN1J298</accession>
<comment type="miscellaneous">
    <text evidence="8">This enzyme catalyzes only one turnover and therefore is not strictly catalytic. According to one definition, an enzyme is a biocatalyst that acts repeatedly and over many reaction cycles.</text>
</comment>
<keyword evidence="12" id="KW-1185">Reference proteome</keyword>
<comment type="subcellular location">
    <subcellularLocation>
        <location evidence="8">Cytoplasm</location>
    </subcellularLocation>
</comment>
<keyword evidence="6 8" id="KW-0234">DNA repair</keyword>
<dbReference type="Gene3D" id="3.30.160.70">
    <property type="entry name" value="Methylated DNA-protein cysteine methyltransferase domain"/>
    <property type="match status" value="1"/>
</dbReference>
<dbReference type="Pfam" id="PF01035">
    <property type="entry name" value="DNA_binding_1"/>
    <property type="match status" value="1"/>
</dbReference>
<evidence type="ECO:0000313" key="11">
    <source>
        <dbReference type="EMBL" id="GAA0726319.1"/>
    </source>
</evidence>
<evidence type="ECO:0000256" key="1">
    <source>
        <dbReference type="ARBA" id="ARBA00001286"/>
    </source>
</evidence>
<dbReference type="InterPro" id="IPR001497">
    <property type="entry name" value="MethylDNA_cys_MeTrfase_AS"/>
</dbReference>
<dbReference type="InterPro" id="IPR036631">
    <property type="entry name" value="MGMT_N_sf"/>
</dbReference>
<comment type="function">
    <text evidence="8">Involved in the cellular defense against the biological effects of O6-methylguanine (O6-MeG) and O4-methylthymine (O4-MeT) in DNA. Repairs the methylated nucleobase in DNA by stoichiometrically transferring the methyl group to a cysteine residue in the enzyme. This is a suicide reaction: the enzyme is irreversibly inactivated.</text>
</comment>
<proteinExistence type="inferred from homology"/>
<dbReference type="EMBL" id="BAAACF010000002">
    <property type="protein sequence ID" value="GAA0726319.1"/>
    <property type="molecule type" value="Genomic_DNA"/>
</dbReference>
<evidence type="ECO:0000256" key="3">
    <source>
        <dbReference type="ARBA" id="ARBA00022603"/>
    </source>
</evidence>
<evidence type="ECO:0000256" key="6">
    <source>
        <dbReference type="ARBA" id="ARBA00023204"/>
    </source>
</evidence>
<comment type="caution">
    <text evidence="11">The sequence shown here is derived from an EMBL/GenBank/DDBJ whole genome shotgun (WGS) entry which is preliminary data.</text>
</comment>
<evidence type="ECO:0000256" key="2">
    <source>
        <dbReference type="ARBA" id="ARBA00022490"/>
    </source>
</evidence>
<dbReference type="Gene3D" id="1.10.10.10">
    <property type="entry name" value="Winged helix-like DNA-binding domain superfamily/Winged helix DNA-binding domain"/>
    <property type="match status" value="1"/>
</dbReference>
<dbReference type="SUPFAM" id="SSF46767">
    <property type="entry name" value="Methylated DNA-protein cysteine methyltransferase, C-terminal domain"/>
    <property type="match status" value="1"/>
</dbReference>
<keyword evidence="4 8" id="KW-0808">Transferase</keyword>
<evidence type="ECO:0000259" key="10">
    <source>
        <dbReference type="Pfam" id="PF02870"/>
    </source>
</evidence>
<evidence type="ECO:0000256" key="4">
    <source>
        <dbReference type="ARBA" id="ARBA00022679"/>
    </source>
</evidence>
<dbReference type="InterPro" id="IPR023546">
    <property type="entry name" value="MGMT"/>
</dbReference>
<evidence type="ECO:0000313" key="12">
    <source>
        <dbReference type="Proteomes" id="UP001500339"/>
    </source>
</evidence>
<evidence type="ECO:0000259" key="9">
    <source>
        <dbReference type="Pfam" id="PF01035"/>
    </source>
</evidence>
<dbReference type="EC" id="2.1.1.63" evidence="8"/>
<dbReference type="InterPro" id="IPR014048">
    <property type="entry name" value="MethylDNA_cys_MeTrfase_DNA-bd"/>
</dbReference>
<comment type="catalytic activity">
    <reaction evidence="1 8">
        <text>a 4-O-methyl-thymidine in DNA + L-cysteinyl-[protein] = a thymidine in DNA + S-methyl-L-cysteinyl-[protein]</text>
        <dbReference type="Rhea" id="RHEA:53428"/>
        <dbReference type="Rhea" id="RHEA-COMP:10131"/>
        <dbReference type="Rhea" id="RHEA-COMP:10132"/>
        <dbReference type="Rhea" id="RHEA-COMP:13555"/>
        <dbReference type="Rhea" id="RHEA-COMP:13556"/>
        <dbReference type="ChEBI" id="CHEBI:29950"/>
        <dbReference type="ChEBI" id="CHEBI:82612"/>
        <dbReference type="ChEBI" id="CHEBI:137386"/>
        <dbReference type="ChEBI" id="CHEBI:137387"/>
        <dbReference type="EC" id="2.1.1.63"/>
    </reaction>
</comment>